<reference evidence="5 6" key="1">
    <citation type="submission" date="2016-01" db="EMBL/GenBank/DDBJ databases">
        <title>High potential of lignocellulose degradation of a new Verrucomicrobia species.</title>
        <authorList>
            <person name="Wang Y."/>
            <person name="Shi Y."/>
            <person name="Qiu Z."/>
            <person name="Liu S."/>
            <person name="Yang H."/>
        </authorList>
    </citation>
    <scope>NUCLEOTIDE SEQUENCE [LARGE SCALE GENOMIC DNA]</scope>
    <source>
        <strain evidence="5 6">TSB47</strain>
    </source>
</reference>
<gene>
    <name evidence="5" type="ORF">AW736_08355</name>
</gene>
<dbReference type="Gene3D" id="1.50.10.20">
    <property type="match status" value="1"/>
</dbReference>
<evidence type="ECO:0000256" key="2">
    <source>
        <dbReference type="SAM" id="MobiDB-lite"/>
    </source>
</evidence>
<dbReference type="RefSeq" id="WP_068769878.1">
    <property type="nucleotide sequence ID" value="NZ_CP109796.1"/>
</dbReference>
<keyword evidence="6" id="KW-1185">Reference proteome</keyword>
<feature type="domain" description="Alpha-2-macroglobulin" evidence="4">
    <location>
        <begin position="1327"/>
        <end position="1417"/>
    </location>
</feature>
<name>A0A178IMB6_9BACT</name>
<evidence type="ECO:0000313" key="5">
    <source>
        <dbReference type="EMBL" id="OAM90216.1"/>
    </source>
</evidence>
<dbReference type="Pfam" id="PF17973">
    <property type="entry name" value="bMG10"/>
    <property type="match status" value="1"/>
</dbReference>
<evidence type="ECO:0000259" key="4">
    <source>
        <dbReference type="SMART" id="SM01360"/>
    </source>
</evidence>
<feature type="compositionally biased region" description="Polar residues" evidence="2">
    <location>
        <begin position="1444"/>
        <end position="1461"/>
    </location>
</feature>
<dbReference type="GO" id="GO:0004866">
    <property type="term" value="F:endopeptidase inhibitor activity"/>
    <property type="evidence" value="ECO:0007669"/>
    <property type="project" value="InterPro"/>
</dbReference>
<evidence type="ECO:0000313" key="6">
    <source>
        <dbReference type="Proteomes" id="UP000078486"/>
    </source>
</evidence>
<comment type="similarity">
    <text evidence="1">Belongs to the protease inhibitor I39 (alpha-2-macroglobulin) family. Bacterial alpha-2-macroglobulin subfamily.</text>
</comment>
<dbReference type="PANTHER" id="PTHR40094">
    <property type="entry name" value="ALPHA-2-MACROGLOBULIN HOMOLOG"/>
    <property type="match status" value="1"/>
</dbReference>
<dbReference type="STRING" id="1184151.AW736_08355"/>
<evidence type="ECO:0000256" key="1">
    <source>
        <dbReference type="ARBA" id="ARBA00010556"/>
    </source>
</evidence>
<comment type="caution">
    <text evidence="5">The sequence shown here is derived from an EMBL/GenBank/DDBJ whole genome shotgun (WGS) entry which is preliminary data.</text>
</comment>
<evidence type="ECO:0000256" key="3">
    <source>
        <dbReference type="SAM" id="SignalP"/>
    </source>
</evidence>
<feature type="region of interest" description="Disordered" evidence="2">
    <location>
        <begin position="1433"/>
        <end position="1461"/>
    </location>
</feature>
<dbReference type="SMART" id="SM01360">
    <property type="entry name" value="A2M"/>
    <property type="match status" value="1"/>
</dbReference>
<feature type="signal peptide" evidence="3">
    <location>
        <begin position="1"/>
        <end position="24"/>
    </location>
</feature>
<organism evidence="5 6">
    <name type="scientific">Termitidicoccus mucosus</name>
    <dbReference type="NCBI Taxonomy" id="1184151"/>
    <lineage>
        <taxon>Bacteria</taxon>
        <taxon>Pseudomonadati</taxon>
        <taxon>Verrucomicrobiota</taxon>
        <taxon>Opitutia</taxon>
        <taxon>Opitutales</taxon>
        <taxon>Opitutaceae</taxon>
        <taxon>Termitidicoccus</taxon>
    </lineage>
</organism>
<feature type="chain" id="PRO_5008089114" description="Alpha-2-macroglobulin domain-containing protein" evidence="3">
    <location>
        <begin position="25"/>
        <end position="2136"/>
    </location>
</feature>
<dbReference type="InterPro" id="IPR001599">
    <property type="entry name" value="Macroglobln_a2"/>
</dbReference>
<dbReference type="InterPro" id="IPR008930">
    <property type="entry name" value="Terpenoid_cyclase/PrenylTrfase"/>
</dbReference>
<dbReference type="Pfam" id="PF01835">
    <property type="entry name" value="MG2"/>
    <property type="match status" value="1"/>
</dbReference>
<keyword evidence="3" id="KW-0732">Signal</keyword>
<sequence length="2136" mass="232374">MSLPRLFLVAVLVFNLQLSAFCTAADRVADWQAVEKAEASRLPKDASAALDRIITSAMADRAWPEAVKAILQKIQTDASVEDRRSQAAYAIRALEAWCADAPPAGADGNARPALPPEMRPLLEAALAKTWWAYYQANRWQLLERTRTAAAPSDDFLTWDAPRVLAEAARHFEAALADPAALQRTPIAALEPLLEKGTLPDTYRPTLYDFLVHEAIAFYSAGEQGVPKSESAFEPDADSPLLGTLEEFLAWQPVPPDPTGFNPTLRVIQLYQQLLRFHQTDSVPQLALADADLARINWSAAVLGSANEDARKRHADALRAFDKRWWRTAPGVVAAACAKRAALLEHTEPGEARATAARGAIIARRVVASSSSVAECVLIRDRIAAPALESIHTEHTWAEPWPGITINYRNLTQVWFRAIPLDWAALVADGHVSSRTSLGKQFFTDALNLPAAKAWSANLPATRDSRFRRETLPAPRDLPPGFYLIAASVTPDFSLVDNHVASATVWVSNLAIVRANTADAANPADIEGFVVNATTGEPVAGADVTAFVSADKDQNFTAQSAVKTAADGSFAISAFSEDIVQPGALGLGPPPLPPLPLPGLAPANLPRASLLLARAPDGVNAISTDEAGRHYRSAQAFSGDNIRCFFFTDRAIYRPGQTIHFKVLAFRADTQTGDYAVVPDIPLTVILDDPNRKEAGRAELRANGFGSASGTFTAPAGRLTDAYMLRAENDQNSLALIRVEEYKRPKFEVTLPAPAAAPKLGDTIALTGSAIAYTGAPVDGAKVVWRVWRTTRWPRWCWWARPSTTDREIAHGAVTTGGDGKFTIEFPARSDLKADPKNEPVFHYTVTADVTDSAGETRSATRTVRAGFTALAVNVSAAEWQTAGAPVEIKISAATLDGVPQAAGGTVSFHPLKQPVDVPRPKLTRLPGGGYYTEYNPQPEPDDIRGWPEEAAAVTLPFATVAADGVATVSPRLPIGLYRAVVSAQDRFGTPVTARHEIRVLAPGASRYENKEAFRLSAPKWEALPGETFTALWGSGYVSARAFVSIEQDGKVLRRFWTEPGVTQQKIPLAVTESMRGGVTLRVFQVRDNRLVTESREIAVPWDNKQLKIEWARFNSKLVPGGRETWAARITGPGADLASAEMVAALYDASLDQFGAPLNWPRLSGVFRQNAPRGGPWTGGNALARFADVARPEPPKRPKSGAIGPAYPHWAFSDWRFSGGRMFKSGTGYAVASSSFGGASTDVSGMVMMDAFQVEASRDFGYVGGATGYAEVRFGAGNPILGGNETGWANSASVINGAVVSRIGTPFDTAASDPDLSTVTARKNLQETAFFFPQLLADADGSVRIEFTVPEALTRWKFLGFAHDKELRSAVLTDTAVTAKDLMVQPNPPRFLREGDSVEFTVKLTNMTDAPQSGSARLTFADATTLESVDLSADAAAAENPKSPNPKSQKNSNLPKTKSQNQDFALAPNSSTTLSWRVTVPDGQGFLIYKAVASTGAVSDGEEGFLPVLSRRRLVTESIALPIRDAGTRTFRFDKLAASSADATLRNESLTVQMTSNPAWYAVLALPMLMEFPHECSEQLFNRYYANALAAHIASSDPKIARVFEQWRNTSATDSPLLKNEDLKSVLIEETPWLRAATRESERRRALALLFDANRTAAQTDSILRTLAERQLADGLWSWFPGGNGSDYITRYLVAGFARLRHFGIPPDQRTDTMLKRAVSALDARLAERHAKLLAQKNFDPEARHLESGDVFQLYTRSFFTKQIPVPDAARAAYDFFAAQTRVHWPELPRQSQGHAALALARSGDSDIAIAIVASLRQRAKTDPELGMWWADADRGWFWWQAPVETQALMIEVFDEIARDTRAVADLQLWLLKQKQTNAWPSTKATADAVYAFLLRGADKLASDALVTVTLGDGAGGMGVPPMSENQHGRDARATQPTRAIAKAEPGTGYYSERIPGALVTPAMGEKITVTKTDAGPAWGSVTWQYFQAIDKITPHEGTPLTLKKSIWKQTHTDAGPTLVPLTAATLNPGDTLVVRLELRTDRDMEFVHLKDQRGSGTEPVNVLSGYRWRSGLGYYESTRDTATHFFIDWLPRGTHVFEYPIRVQLRGEYESGLAEIQCMYAPEYNSHSASVALTVE</sequence>
<dbReference type="SUPFAM" id="SSF48239">
    <property type="entry name" value="Terpenoid cyclases/Protein prenyltransferases"/>
    <property type="match status" value="1"/>
</dbReference>
<dbReference type="EMBL" id="LRRQ01000072">
    <property type="protein sequence ID" value="OAM90216.1"/>
    <property type="molecule type" value="Genomic_DNA"/>
</dbReference>
<dbReference type="Gene3D" id="2.60.40.1930">
    <property type="match status" value="1"/>
</dbReference>
<dbReference type="InterPro" id="IPR051802">
    <property type="entry name" value="YfhM-like"/>
</dbReference>
<dbReference type="PANTHER" id="PTHR40094:SF1">
    <property type="entry name" value="UBIQUITIN DOMAIN-CONTAINING PROTEIN"/>
    <property type="match status" value="1"/>
</dbReference>
<accession>A0A178IMB6</accession>
<dbReference type="InterPro" id="IPR002890">
    <property type="entry name" value="MG2"/>
</dbReference>
<dbReference type="Proteomes" id="UP000078486">
    <property type="component" value="Unassembled WGS sequence"/>
</dbReference>
<dbReference type="Pfam" id="PF00207">
    <property type="entry name" value="A2M"/>
    <property type="match status" value="1"/>
</dbReference>
<dbReference type="InterPro" id="IPR041246">
    <property type="entry name" value="Bact_MG10"/>
</dbReference>
<proteinExistence type="inferred from homology"/>
<protein>
    <recommendedName>
        <fullName evidence="4">Alpha-2-macroglobulin domain-containing protein</fullName>
    </recommendedName>
</protein>